<dbReference type="HOGENOM" id="CLU_015166_10_4_1"/>
<evidence type="ECO:0000313" key="14">
    <source>
        <dbReference type="EMBL" id="EFJ38789.1"/>
    </source>
</evidence>
<evidence type="ECO:0000256" key="9">
    <source>
        <dbReference type="ARBA" id="ARBA00023136"/>
    </source>
</evidence>
<dbReference type="Proteomes" id="UP000001514">
    <property type="component" value="Unassembled WGS sequence"/>
</dbReference>
<dbReference type="InterPro" id="IPR023395">
    <property type="entry name" value="MCP_dom_sf"/>
</dbReference>
<feature type="repeat" description="Solcar" evidence="11">
    <location>
        <begin position="208"/>
        <end position="293"/>
    </location>
</feature>
<evidence type="ECO:0000256" key="12">
    <source>
        <dbReference type="RuleBase" id="RU000488"/>
    </source>
</evidence>
<dbReference type="PROSITE" id="PS50920">
    <property type="entry name" value="SOLCAR"/>
    <property type="match status" value="3"/>
</dbReference>
<reference evidence="14 15" key="1">
    <citation type="journal article" date="2011" name="Science">
        <title>The Selaginella genome identifies genetic changes associated with the evolution of vascular plants.</title>
        <authorList>
            <person name="Banks J.A."/>
            <person name="Nishiyama T."/>
            <person name="Hasebe M."/>
            <person name="Bowman J.L."/>
            <person name="Gribskov M."/>
            <person name="dePamphilis C."/>
            <person name="Albert V.A."/>
            <person name="Aono N."/>
            <person name="Aoyama T."/>
            <person name="Ambrose B.A."/>
            <person name="Ashton N.W."/>
            <person name="Axtell M.J."/>
            <person name="Barker E."/>
            <person name="Barker M.S."/>
            <person name="Bennetzen J.L."/>
            <person name="Bonawitz N.D."/>
            <person name="Chapple C."/>
            <person name="Cheng C."/>
            <person name="Correa L.G."/>
            <person name="Dacre M."/>
            <person name="DeBarry J."/>
            <person name="Dreyer I."/>
            <person name="Elias M."/>
            <person name="Engstrom E.M."/>
            <person name="Estelle M."/>
            <person name="Feng L."/>
            <person name="Finet C."/>
            <person name="Floyd S.K."/>
            <person name="Frommer W.B."/>
            <person name="Fujita T."/>
            <person name="Gramzow L."/>
            <person name="Gutensohn M."/>
            <person name="Harholt J."/>
            <person name="Hattori M."/>
            <person name="Heyl A."/>
            <person name="Hirai T."/>
            <person name="Hiwatashi Y."/>
            <person name="Ishikawa M."/>
            <person name="Iwata M."/>
            <person name="Karol K.G."/>
            <person name="Koehler B."/>
            <person name="Kolukisaoglu U."/>
            <person name="Kubo M."/>
            <person name="Kurata T."/>
            <person name="Lalonde S."/>
            <person name="Li K."/>
            <person name="Li Y."/>
            <person name="Litt A."/>
            <person name="Lyons E."/>
            <person name="Manning G."/>
            <person name="Maruyama T."/>
            <person name="Michael T.P."/>
            <person name="Mikami K."/>
            <person name="Miyazaki S."/>
            <person name="Morinaga S."/>
            <person name="Murata T."/>
            <person name="Mueller-Roeber B."/>
            <person name="Nelson D.R."/>
            <person name="Obara M."/>
            <person name="Oguri Y."/>
            <person name="Olmstead R.G."/>
            <person name="Onodera N."/>
            <person name="Petersen B.L."/>
            <person name="Pils B."/>
            <person name="Prigge M."/>
            <person name="Rensing S.A."/>
            <person name="Riano-Pachon D.M."/>
            <person name="Roberts A.W."/>
            <person name="Sato Y."/>
            <person name="Scheller H.V."/>
            <person name="Schulz B."/>
            <person name="Schulz C."/>
            <person name="Shakirov E.V."/>
            <person name="Shibagaki N."/>
            <person name="Shinohara N."/>
            <person name="Shippen D.E."/>
            <person name="Soerensen I."/>
            <person name="Sotooka R."/>
            <person name="Sugimoto N."/>
            <person name="Sugita M."/>
            <person name="Sumikawa N."/>
            <person name="Tanurdzic M."/>
            <person name="Theissen G."/>
            <person name="Ulvskov P."/>
            <person name="Wakazuki S."/>
            <person name="Weng J.K."/>
            <person name="Willats W.W."/>
            <person name="Wipf D."/>
            <person name="Wolf P.G."/>
            <person name="Yang L."/>
            <person name="Zimmer A.D."/>
            <person name="Zhu Q."/>
            <person name="Mitros T."/>
            <person name="Hellsten U."/>
            <person name="Loque D."/>
            <person name="Otillar R."/>
            <person name="Salamov A."/>
            <person name="Schmutz J."/>
            <person name="Shapiro H."/>
            <person name="Lindquist E."/>
            <person name="Lucas S."/>
            <person name="Rokhsar D."/>
            <person name="Grigoriev I.V."/>
        </authorList>
    </citation>
    <scope>NUCLEOTIDE SEQUENCE [LARGE SCALE GENOMIC DNA]</scope>
</reference>
<name>D8QNP0_SELML</name>
<proteinExistence type="inferred from homology"/>
<dbReference type="PRINTS" id="PR00926">
    <property type="entry name" value="MITOCARRIER"/>
</dbReference>
<comment type="function">
    <text evidence="10">Probable mitochondrial adenylate carrier that catalyzes the transport of ATP, ADP and AMP.</text>
</comment>
<keyword evidence="5" id="KW-0677">Repeat</keyword>
<dbReference type="OrthoDB" id="270584at2759"/>
<evidence type="ECO:0000256" key="2">
    <source>
        <dbReference type="ARBA" id="ARBA00006375"/>
    </source>
</evidence>
<dbReference type="Gramene" id="EFJ38789">
    <property type="protein sequence ID" value="EFJ38789"/>
    <property type="gene ID" value="SELMODRAFT_70839"/>
</dbReference>
<evidence type="ECO:0000256" key="7">
    <source>
        <dbReference type="ARBA" id="ARBA00022989"/>
    </source>
</evidence>
<feature type="transmembrane region" description="Helical" evidence="13">
    <location>
        <begin position="264"/>
        <end position="287"/>
    </location>
</feature>
<protein>
    <submittedName>
        <fullName evidence="14">Uncharacterized protein</fullName>
    </submittedName>
</protein>
<dbReference type="Pfam" id="PF00153">
    <property type="entry name" value="Mito_carr"/>
    <property type="match status" value="3"/>
</dbReference>
<dbReference type="FunCoup" id="D8QNP0">
    <property type="interactions" value="1204"/>
</dbReference>
<comment type="subcellular location">
    <subcellularLocation>
        <location evidence="1">Mitochondrion inner membrane</location>
        <topology evidence="1">Multi-pass membrane protein</topology>
    </subcellularLocation>
</comment>
<evidence type="ECO:0000256" key="6">
    <source>
        <dbReference type="ARBA" id="ARBA00022792"/>
    </source>
</evidence>
<dbReference type="GO" id="GO:0055085">
    <property type="term" value="P:transmembrane transport"/>
    <property type="evidence" value="ECO:0007669"/>
    <property type="project" value="InterPro"/>
</dbReference>
<evidence type="ECO:0000256" key="8">
    <source>
        <dbReference type="ARBA" id="ARBA00023128"/>
    </source>
</evidence>
<evidence type="ECO:0000256" key="5">
    <source>
        <dbReference type="ARBA" id="ARBA00022737"/>
    </source>
</evidence>
<organism evidence="15">
    <name type="scientific">Selaginella moellendorffii</name>
    <name type="common">Spikemoss</name>
    <dbReference type="NCBI Taxonomy" id="88036"/>
    <lineage>
        <taxon>Eukaryota</taxon>
        <taxon>Viridiplantae</taxon>
        <taxon>Streptophyta</taxon>
        <taxon>Embryophyta</taxon>
        <taxon>Tracheophyta</taxon>
        <taxon>Lycopodiopsida</taxon>
        <taxon>Selaginellales</taxon>
        <taxon>Selaginellaceae</taxon>
        <taxon>Selaginella</taxon>
    </lineage>
</organism>
<dbReference type="EMBL" id="GL377565">
    <property type="protein sequence ID" value="EFJ38789.1"/>
    <property type="molecule type" value="Genomic_DNA"/>
</dbReference>
<dbReference type="KEGG" id="smo:SELMODRAFT_70839"/>
<sequence length="296" mass="31631">AGSLKTSKHLLAGALSACISRTLVAPLERLKLEYIVRGATSDAMDVVRTILASEGVQGFWKGNLVNLIRTAPFKSINFYAYDTIRKRITTVTGRKDVTPLEKLAAGAAAGVFATIVCFPMDTIRTRLVAQGGDALGGISGCFRHIITSQGFTSLYAGIVPAIVSMAPAGAVFYGVYDILKTNYLASPAGQEEQRRRMSGSKGSDQMELGPLRTLLYGAIAGACAETVTYPLEVVRRHLQLQSAASRLGLMPTIQGLVNRGGVGALYAGIFPSTLQVLPSAALSYFVYEWMKVTMKV</sequence>
<feature type="transmembrane region" description="Helical" evidence="13">
    <location>
        <begin position="153"/>
        <end position="176"/>
    </location>
</feature>
<comment type="similarity">
    <text evidence="2 12">Belongs to the mitochondrial carrier (TC 2.A.29) family.</text>
</comment>
<dbReference type="STRING" id="88036.D8QNP0"/>
<keyword evidence="7 13" id="KW-1133">Transmembrane helix</keyword>
<dbReference type="Gene3D" id="1.50.40.10">
    <property type="entry name" value="Mitochondrial carrier domain"/>
    <property type="match status" value="1"/>
</dbReference>
<dbReference type="OMA" id="QQWNTGR"/>
<dbReference type="PANTHER" id="PTHR24089">
    <property type="entry name" value="SOLUTE CARRIER FAMILY 25"/>
    <property type="match status" value="1"/>
</dbReference>
<dbReference type="InterPro" id="IPR002067">
    <property type="entry name" value="MCP"/>
</dbReference>
<dbReference type="InParanoid" id="D8QNP0"/>
<keyword evidence="6" id="KW-0999">Mitochondrion inner membrane</keyword>
<feature type="non-terminal residue" evidence="14">
    <location>
        <position position="1"/>
    </location>
</feature>
<dbReference type="SUPFAM" id="SSF103506">
    <property type="entry name" value="Mitochondrial carrier"/>
    <property type="match status" value="1"/>
</dbReference>
<evidence type="ECO:0000256" key="4">
    <source>
        <dbReference type="ARBA" id="ARBA00022692"/>
    </source>
</evidence>
<evidence type="ECO:0000256" key="13">
    <source>
        <dbReference type="SAM" id="Phobius"/>
    </source>
</evidence>
<keyword evidence="15" id="KW-1185">Reference proteome</keyword>
<keyword evidence="3 12" id="KW-0813">Transport</keyword>
<dbReference type="FunFam" id="1.50.40.10:FF:000098">
    <property type="entry name" value="Mitochondrial substrate carrier family protein"/>
    <property type="match status" value="1"/>
</dbReference>
<dbReference type="GO" id="GO:0005743">
    <property type="term" value="C:mitochondrial inner membrane"/>
    <property type="evidence" value="ECO:0007669"/>
    <property type="project" value="UniProtKB-SubCell"/>
</dbReference>
<evidence type="ECO:0000256" key="1">
    <source>
        <dbReference type="ARBA" id="ARBA00004448"/>
    </source>
</evidence>
<keyword evidence="8" id="KW-0496">Mitochondrion</keyword>
<evidence type="ECO:0000313" key="15">
    <source>
        <dbReference type="Proteomes" id="UP000001514"/>
    </source>
</evidence>
<dbReference type="eggNOG" id="KOG0752">
    <property type="taxonomic scope" value="Eukaryota"/>
</dbReference>
<feature type="repeat" description="Solcar" evidence="11">
    <location>
        <begin position="4"/>
        <end position="87"/>
    </location>
</feature>
<evidence type="ECO:0000256" key="3">
    <source>
        <dbReference type="ARBA" id="ARBA00022448"/>
    </source>
</evidence>
<feature type="repeat" description="Solcar" evidence="11">
    <location>
        <begin position="97"/>
        <end position="182"/>
    </location>
</feature>
<keyword evidence="4 11" id="KW-0812">Transmembrane</keyword>
<accession>D8QNP0</accession>
<feature type="non-terminal residue" evidence="14">
    <location>
        <position position="296"/>
    </location>
</feature>
<gene>
    <name evidence="14" type="ORF">SELMODRAFT_70839</name>
</gene>
<dbReference type="InterPro" id="IPR018108">
    <property type="entry name" value="MCP_transmembrane"/>
</dbReference>
<dbReference type="AlphaFoldDB" id="D8QNP0"/>
<keyword evidence="9 11" id="KW-0472">Membrane</keyword>
<evidence type="ECO:0000256" key="10">
    <source>
        <dbReference type="ARBA" id="ARBA00054707"/>
    </source>
</evidence>
<evidence type="ECO:0000256" key="11">
    <source>
        <dbReference type="PROSITE-ProRule" id="PRU00282"/>
    </source>
</evidence>